<feature type="non-terminal residue" evidence="1">
    <location>
        <position position="1"/>
    </location>
</feature>
<comment type="caution">
    <text evidence="1">The sequence shown here is derived from an EMBL/GenBank/DDBJ whole genome shotgun (WGS) entry which is preliminary data.</text>
</comment>
<gene>
    <name evidence="1" type="ORF">LTSERUB_2177</name>
</gene>
<sequence length="76" mass="8276">GWRLPPALRCGDKRSIGTVHGPAGKGDLSGVFAQMNSPLGQQQPRLGAANHRDQYGGLTLIQRFMSHLRAQKLKAR</sequence>
<accession>G5QI38</accession>
<reference evidence="1 2" key="1">
    <citation type="journal article" date="2011" name="BMC Genomics">
        <title>Genome sequencing reveals diversification of virulence factor content and possible host adaptation in distinct subpopulations of Salmonella enterica.</title>
        <authorList>
            <person name="den Bakker H.C."/>
            <person name="Moreno Switt A.I."/>
            <person name="Govoni G."/>
            <person name="Cummings C.A."/>
            <person name="Ranieri M.L."/>
            <person name="Degoricija L."/>
            <person name="Hoelzer K."/>
            <person name="Rodriguez-Rivera L.D."/>
            <person name="Brown S."/>
            <person name="Bolchacova E."/>
            <person name="Furtado M.R."/>
            <person name="Wiedmann M."/>
        </authorList>
    </citation>
    <scope>NUCLEOTIDE SEQUENCE [LARGE SCALE GENOMIC DNA]</scope>
    <source>
        <strain evidence="1 2">A4-653</strain>
    </source>
</reference>
<evidence type="ECO:0000313" key="2">
    <source>
        <dbReference type="Proteomes" id="UP000004903"/>
    </source>
</evidence>
<dbReference type="AlphaFoldDB" id="G5QI38"/>
<name>G5QI38_SALRU</name>
<organism evidence="1 2">
    <name type="scientific">Salmonella enterica subsp. enterica serovar Rubislaw str. A4-653</name>
    <dbReference type="NCBI Taxonomy" id="913081"/>
    <lineage>
        <taxon>Bacteria</taxon>
        <taxon>Pseudomonadati</taxon>
        <taxon>Pseudomonadota</taxon>
        <taxon>Gammaproteobacteria</taxon>
        <taxon>Enterobacterales</taxon>
        <taxon>Enterobacteriaceae</taxon>
        <taxon>Salmonella</taxon>
    </lineage>
</organism>
<dbReference type="Proteomes" id="UP000004903">
    <property type="component" value="Unassembled WGS sequence"/>
</dbReference>
<protein>
    <submittedName>
        <fullName evidence="1">Uncharacterized protein</fullName>
    </submittedName>
</protein>
<proteinExistence type="predicted"/>
<dbReference type="EMBL" id="AFCT01000830">
    <property type="protein sequence ID" value="EHC89964.1"/>
    <property type="molecule type" value="Genomic_DNA"/>
</dbReference>
<evidence type="ECO:0000313" key="1">
    <source>
        <dbReference type="EMBL" id="EHC89964.1"/>
    </source>
</evidence>
<dbReference type="PATRIC" id="fig|913081.3.peg.1717"/>